<evidence type="ECO:0000256" key="5">
    <source>
        <dbReference type="ARBA" id="ARBA00022679"/>
    </source>
</evidence>
<keyword evidence="7" id="KW-0418">Kinase</keyword>
<dbReference type="Pfam" id="PF03610">
    <property type="entry name" value="EIIA-man"/>
    <property type="match status" value="1"/>
</dbReference>
<evidence type="ECO:0000256" key="4">
    <source>
        <dbReference type="ARBA" id="ARBA00022597"/>
    </source>
</evidence>
<dbReference type="RefSeq" id="WP_156329112.1">
    <property type="nucleotide sequence ID" value="NZ_CACRSW010000026.1"/>
</dbReference>
<evidence type="ECO:0000259" key="8">
    <source>
        <dbReference type="PROSITE" id="PS51096"/>
    </source>
</evidence>
<sequence length="133" mass="14884">MRGIIIASHGKFAEGMYDAIKMFSGELENFSYISLLPDQDLKSFIEELKNKIDKVDSGDGVVVFCDLLYGTPSNIVSSLLKEEIYKEKLEIISGINLATVLEYTNTRNEIFDRNKLLEVGKASIASVNDIIEK</sequence>
<accession>A0A6N2TE20</accession>
<gene>
    <name evidence="9" type="primary">manX_2</name>
    <name evidence="9" type="ORF">AVLFYP127_00567</name>
</gene>
<feature type="domain" description="PTS EIIA type-4" evidence="8">
    <location>
        <begin position="1"/>
        <end position="124"/>
    </location>
</feature>
<organism evidence="9">
    <name type="scientific">Anaerococcus vaginalis</name>
    <dbReference type="NCBI Taxonomy" id="33037"/>
    <lineage>
        <taxon>Bacteria</taxon>
        <taxon>Bacillati</taxon>
        <taxon>Bacillota</taxon>
        <taxon>Tissierellia</taxon>
        <taxon>Tissierellales</taxon>
        <taxon>Peptoniphilaceae</taxon>
        <taxon>Anaerococcus</taxon>
    </lineage>
</organism>
<dbReference type="SUPFAM" id="SSF53062">
    <property type="entry name" value="PTS system fructose IIA component-like"/>
    <property type="match status" value="1"/>
</dbReference>
<keyword evidence="4" id="KW-0762">Sugar transport</keyword>
<evidence type="ECO:0000256" key="6">
    <source>
        <dbReference type="ARBA" id="ARBA00022683"/>
    </source>
</evidence>
<proteinExistence type="predicted"/>
<reference evidence="9" key="1">
    <citation type="submission" date="2019-11" db="EMBL/GenBank/DDBJ databases">
        <authorList>
            <person name="Feng L."/>
        </authorList>
    </citation>
    <scope>NUCLEOTIDE SEQUENCE</scope>
    <source>
        <strain evidence="9">AvaginalisLFYP127</strain>
    </source>
</reference>
<dbReference type="AlphaFoldDB" id="A0A6N2TE20"/>
<evidence type="ECO:0000256" key="1">
    <source>
        <dbReference type="ARBA" id="ARBA00004496"/>
    </source>
</evidence>
<dbReference type="GO" id="GO:0016020">
    <property type="term" value="C:membrane"/>
    <property type="evidence" value="ECO:0007669"/>
    <property type="project" value="InterPro"/>
</dbReference>
<evidence type="ECO:0000256" key="7">
    <source>
        <dbReference type="ARBA" id="ARBA00022777"/>
    </source>
</evidence>
<dbReference type="PROSITE" id="PS51096">
    <property type="entry name" value="PTS_EIIA_TYPE_4"/>
    <property type="match status" value="1"/>
</dbReference>
<dbReference type="CDD" id="cd00006">
    <property type="entry name" value="PTS_IIA_man"/>
    <property type="match status" value="1"/>
</dbReference>
<dbReference type="GO" id="GO:0005737">
    <property type="term" value="C:cytoplasm"/>
    <property type="evidence" value="ECO:0007669"/>
    <property type="project" value="UniProtKB-SubCell"/>
</dbReference>
<dbReference type="EMBL" id="CACRSW010000026">
    <property type="protein sequence ID" value="VYT03059.1"/>
    <property type="molecule type" value="Genomic_DNA"/>
</dbReference>
<dbReference type="InterPro" id="IPR033887">
    <property type="entry name" value="PTS_IIA_man"/>
</dbReference>
<keyword evidence="2" id="KW-0813">Transport</keyword>
<dbReference type="GO" id="GO:0009401">
    <property type="term" value="P:phosphoenolpyruvate-dependent sugar phosphotransferase system"/>
    <property type="evidence" value="ECO:0007669"/>
    <property type="project" value="UniProtKB-KW"/>
</dbReference>
<protein>
    <submittedName>
        <fullName evidence="9">PTS system mannose-specific EIIAB component</fullName>
    </submittedName>
</protein>
<dbReference type="PANTHER" id="PTHR33799">
    <property type="entry name" value="PTS PERMEASE-RELATED-RELATED"/>
    <property type="match status" value="1"/>
</dbReference>
<keyword evidence="5" id="KW-0808">Transferase</keyword>
<dbReference type="InterPro" id="IPR036662">
    <property type="entry name" value="PTS_EIIA_man-typ_sf"/>
</dbReference>
<dbReference type="GO" id="GO:0016301">
    <property type="term" value="F:kinase activity"/>
    <property type="evidence" value="ECO:0007669"/>
    <property type="project" value="UniProtKB-KW"/>
</dbReference>
<evidence type="ECO:0000313" key="9">
    <source>
        <dbReference type="EMBL" id="VYT03059.1"/>
    </source>
</evidence>
<keyword evidence="3" id="KW-0963">Cytoplasm</keyword>
<name>A0A6N2TE20_9FIRM</name>
<dbReference type="InterPro" id="IPR004701">
    <property type="entry name" value="PTS_EIIA_man-typ"/>
</dbReference>
<keyword evidence="6" id="KW-0598">Phosphotransferase system</keyword>
<dbReference type="Gene3D" id="3.40.50.510">
    <property type="entry name" value="Phosphotransferase system, mannose-type IIA component"/>
    <property type="match status" value="1"/>
</dbReference>
<evidence type="ECO:0000256" key="2">
    <source>
        <dbReference type="ARBA" id="ARBA00022448"/>
    </source>
</evidence>
<evidence type="ECO:0000256" key="3">
    <source>
        <dbReference type="ARBA" id="ARBA00022490"/>
    </source>
</evidence>
<comment type="subcellular location">
    <subcellularLocation>
        <location evidence="1">Cytoplasm</location>
    </subcellularLocation>
</comment>
<dbReference type="InterPro" id="IPR051471">
    <property type="entry name" value="Bacterial_PTS_sugar_comp"/>
</dbReference>
<dbReference type="PANTHER" id="PTHR33799:SF1">
    <property type="entry name" value="PTS SYSTEM MANNOSE-SPECIFIC EIIAB COMPONENT-RELATED"/>
    <property type="match status" value="1"/>
</dbReference>